<protein>
    <recommendedName>
        <fullName evidence="14">ATP-dependent 6-phosphofructokinase</fullName>
        <shortName evidence="14">ATP-PFK</shortName>
        <shortName evidence="14">Phosphofructokinase</shortName>
        <ecNumber evidence="14">2.7.1.11</ecNumber>
    </recommendedName>
    <alternativeName>
        <fullName evidence="14">Phosphohexokinase</fullName>
    </alternativeName>
</protein>
<keyword evidence="5 14" id="KW-0021">Allosteric enzyme</keyword>
<feature type="binding site" evidence="14">
    <location>
        <position position="236"/>
    </location>
    <ligand>
        <name>ATP</name>
        <dbReference type="ChEBI" id="CHEBI:30616"/>
    </ligand>
</feature>
<evidence type="ECO:0000256" key="4">
    <source>
        <dbReference type="ARBA" id="ARBA00022490"/>
    </source>
</evidence>
<dbReference type="GO" id="GO:0006002">
    <property type="term" value="P:fructose 6-phosphate metabolic process"/>
    <property type="evidence" value="ECO:0007669"/>
    <property type="project" value="InterPro"/>
</dbReference>
<evidence type="ECO:0000313" key="19">
    <source>
        <dbReference type="Proteomes" id="UP000639772"/>
    </source>
</evidence>
<comment type="pathway">
    <text evidence="14">Carbohydrate degradation; glycolysis; D-glyceraldehyde 3-phosphate and glycerone phosphate from D-glucose: step 3/4.</text>
</comment>
<keyword evidence="6 14" id="KW-0808">Transferase</keyword>
<dbReference type="OrthoDB" id="537915at2759"/>
<dbReference type="Proteomes" id="UP000636800">
    <property type="component" value="Chromosome 2"/>
</dbReference>
<comment type="caution">
    <text evidence="17">The sequence shown here is derived from an EMBL/GenBank/DDBJ whole genome shotgun (WGS) entry which is preliminary data.</text>
</comment>
<dbReference type="FunFam" id="3.40.50.460:FF:000018">
    <property type="entry name" value="Phosphofructokinase"/>
    <property type="match status" value="1"/>
</dbReference>
<feature type="binding site" evidence="14">
    <location>
        <begin position="324"/>
        <end position="327"/>
    </location>
    <ligand>
        <name>ATP</name>
        <dbReference type="ChEBI" id="CHEBI:30616"/>
    </ligand>
</feature>
<keyword evidence="12 14" id="KW-0324">Glycolysis</keyword>
<evidence type="ECO:0000256" key="11">
    <source>
        <dbReference type="ARBA" id="ARBA00022842"/>
    </source>
</evidence>
<keyword evidence="18" id="KW-1185">Reference proteome</keyword>
<comment type="activity regulation">
    <text evidence="14">Allosterically activated by AMP.</text>
</comment>
<feature type="binding site" evidence="14">
    <location>
        <begin position="512"/>
        <end position="515"/>
    </location>
    <ligand>
        <name>substrate</name>
    </ligand>
</feature>
<evidence type="ECO:0000256" key="3">
    <source>
        <dbReference type="ARBA" id="ARBA00004496"/>
    </source>
</evidence>
<dbReference type="NCBIfam" id="NF005301">
    <property type="entry name" value="PRK06830.1"/>
    <property type="match status" value="1"/>
</dbReference>
<accession>A0A835RYE6</accession>
<gene>
    <name evidence="14" type="primary">PFK</name>
    <name evidence="17" type="ORF">HPP92_004901</name>
    <name evidence="16" type="ORF">HPP92_005246</name>
</gene>
<keyword evidence="11 14" id="KW-0460">Magnesium</keyword>
<dbReference type="GO" id="GO:0005524">
    <property type="term" value="F:ATP binding"/>
    <property type="evidence" value="ECO:0007669"/>
    <property type="project" value="UniProtKB-KW"/>
</dbReference>
<proteinExistence type="inferred from homology"/>
<feature type="binding site" evidence="14">
    <location>
        <begin position="353"/>
        <end position="355"/>
    </location>
    <ligand>
        <name>substrate</name>
    </ligand>
</feature>
<dbReference type="PANTHER" id="PTHR45770">
    <property type="entry name" value="ATP-DEPENDENT 6-PHOSPHOFRUCTOKINASE 1"/>
    <property type="match status" value="1"/>
</dbReference>
<keyword evidence="8 14" id="KW-0547">Nucleotide-binding</keyword>
<feature type="site" description="Important for substrate specificity; cannot use PPi as phosphoryl donor" evidence="14">
    <location>
        <position position="326"/>
    </location>
</feature>
<evidence type="ECO:0000256" key="6">
    <source>
        <dbReference type="ARBA" id="ARBA00022679"/>
    </source>
</evidence>
<evidence type="ECO:0000256" key="14">
    <source>
        <dbReference type="HAMAP-Rule" id="MF_03186"/>
    </source>
</evidence>
<dbReference type="InterPro" id="IPR000023">
    <property type="entry name" value="Phosphofructokinase_dom"/>
</dbReference>
<keyword evidence="10 14" id="KW-0067">ATP-binding</keyword>
<feature type="binding site" evidence="14">
    <location>
        <begin position="398"/>
        <end position="400"/>
    </location>
    <ligand>
        <name>substrate</name>
    </ligand>
</feature>
<dbReference type="UniPathway" id="UPA00109">
    <property type="reaction ID" value="UER00182"/>
</dbReference>
<feature type="binding site" evidence="14">
    <location>
        <position position="454"/>
    </location>
    <ligand>
        <name>substrate</name>
    </ligand>
</feature>
<evidence type="ECO:0000313" key="18">
    <source>
        <dbReference type="Proteomes" id="UP000636800"/>
    </source>
</evidence>
<comment type="catalytic activity">
    <reaction evidence="13 14">
        <text>beta-D-fructose 6-phosphate + ATP = beta-D-fructose 1,6-bisphosphate + ADP + H(+)</text>
        <dbReference type="Rhea" id="RHEA:16109"/>
        <dbReference type="ChEBI" id="CHEBI:15378"/>
        <dbReference type="ChEBI" id="CHEBI:30616"/>
        <dbReference type="ChEBI" id="CHEBI:32966"/>
        <dbReference type="ChEBI" id="CHEBI:57634"/>
        <dbReference type="ChEBI" id="CHEBI:456216"/>
        <dbReference type="EC" id="2.7.1.11"/>
    </reaction>
</comment>
<keyword evidence="9 14" id="KW-0418">Kinase</keyword>
<feature type="domain" description="Phosphofructokinase" evidence="15">
    <location>
        <begin position="230"/>
        <end position="536"/>
    </location>
</feature>
<organism evidence="17 19">
    <name type="scientific">Vanilla planifolia</name>
    <name type="common">Vanilla</name>
    <dbReference type="NCBI Taxonomy" id="51239"/>
    <lineage>
        <taxon>Eukaryota</taxon>
        <taxon>Viridiplantae</taxon>
        <taxon>Streptophyta</taxon>
        <taxon>Embryophyta</taxon>
        <taxon>Tracheophyta</taxon>
        <taxon>Spermatophyta</taxon>
        <taxon>Magnoliopsida</taxon>
        <taxon>Liliopsida</taxon>
        <taxon>Asparagales</taxon>
        <taxon>Orchidaceae</taxon>
        <taxon>Vanilloideae</taxon>
        <taxon>Vanilleae</taxon>
        <taxon>Vanilla</taxon>
    </lineage>
</organism>
<dbReference type="FunFam" id="3.40.50.450:FF:000002">
    <property type="entry name" value="ATP-dependent 6-phosphofructokinase"/>
    <property type="match status" value="1"/>
</dbReference>
<dbReference type="EMBL" id="JADCNL010000002">
    <property type="protein sequence ID" value="KAG0491848.1"/>
    <property type="molecule type" value="Genomic_DNA"/>
</dbReference>
<comment type="subunit">
    <text evidence="14">Homotetramer.</text>
</comment>
<dbReference type="GO" id="GO:0003872">
    <property type="term" value="F:6-phosphofructokinase activity"/>
    <property type="evidence" value="ECO:0007669"/>
    <property type="project" value="UniProtKB-UniRule"/>
</dbReference>
<dbReference type="HAMAP" id="MF_01981">
    <property type="entry name" value="Phosphofructokinase_II_X"/>
    <property type="match status" value="1"/>
</dbReference>
<evidence type="ECO:0000313" key="17">
    <source>
        <dbReference type="EMBL" id="KAG0493907.1"/>
    </source>
</evidence>
<dbReference type="Gene3D" id="3.40.50.450">
    <property type="match status" value="1"/>
</dbReference>
<dbReference type="InterPro" id="IPR012004">
    <property type="entry name" value="PyroP-dep_PFK_TP0108"/>
</dbReference>
<evidence type="ECO:0000256" key="1">
    <source>
        <dbReference type="ARBA" id="ARBA00001946"/>
    </source>
</evidence>
<dbReference type="Proteomes" id="UP000639772">
    <property type="component" value="Unassembled WGS sequence"/>
</dbReference>
<name>A0A835RYE6_VANPL</name>
<dbReference type="AlphaFoldDB" id="A0A835RYE6"/>
<comment type="function">
    <text evidence="2 14">Catalyzes the phosphorylation of D-fructose 6-phosphate to fructose 1,6-bisphosphate by ATP, the first committing step of glycolysis.</text>
</comment>
<dbReference type="InterPro" id="IPR022953">
    <property type="entry name" value="ATP_PFK"/>
</dbReference>
<feature type="binding site" evidence="14">
    <location>
        <position position="325"/>
    </location>
    <ligand>
        <name>Mg(2+)</name>
        <dbReference type="ChEBI" id="CHEBI:18420"/>
        <note>catalytic</note>
    </ligand>
</feature>
<reference evidence="18 19" key="1">
    <citation type="journal article" date="2020" name="Nat. Food">
        <title>A phased Vanilla planifolia genome enables genetic improvement of flavour and production.</title>
        <authorList>
            <person name="Hasing T."/>
            <person name="Tang H."/>
            <person name="Brym M."/>
            <person name="Khazi F."/>
            <person name="Huang T."/>
            <person name="Chambers A.H."/>
        </authorList>
    </citation>
    <scope>NUCLEOTIDE SEQUENCE [LARGE SCALE GENOMIC DNA]</scope>
    <source>
        <tissue evidence="17">Leaf</tissue>
    </source>
</reference>
<evidence type="ECO:0000256" key="9">
    <source>
        <dbReference type="ARBA" id="ARBA00022777"/>
    </source>
</evidence>
<evidence type="ECO:0000259" key="15">
    <source>
        <dbReference type="Pfam" id="PF00365"/>
    </source>
</evidence>
<evidence type="ECO:0000256" key="13">
    <source>
        <dbReference type="ARBA" id="ARBA00048070"/>
    </source>
</evidence>
<evidence type="ECO:0000256" key="10">
    <source>
        <dbReference type="ARBA" id="ARBA00022840"/>
    </source>
</evidence>
<comment type="similarity">
    <text evidence="14">Belongs to the phosphofructokinase type A (PFKA) family. PPi-dependent PFK group II subfamily. Atypical ATP-dependent clade 'X' sub-subfamily.</text>
</comment>
<comment type="subcellular location">
    <subcellularLocation>
        <location evidence="3 14">Cytoplasm</location>
    </subcellularLocation>
</comment>
<comment type="cofactor">
    <cofactor evidence="1 14">
        <name>Mg(2+)</name>
        <dbReference type="ChEBI" id="CHEBI:18420"/>
    </cofactor>
</comment>
<evidence type="ECO:0000256" key="5">
    <source>
        <dbReference type="ARBA" id="ARBA00022533"/>
    </source>
</evidence>
<dbReference type="EC" id="2.7.1.11" evidence="14"/>
<keyword evidence="4 14" id="KW-0963">Cytoplasm</keyword>
<feature type="active site" description="Proton acceptor" evidence="14">
    <location>
        <position position="355"/>
    </location>
</feature>
<dbReference type="PRINTS" id="PR00476">
    <property type="entry name" value="PHFRCTKINASE"/>
</dbReference>
<evidence type="ECO:0000256" key="8">
    <source>
        <dbReference type="ARBA" id="ARBA00022741"/>
    </source>
</evidence>
<keyword evidence="7 14" id="KW-0479">Metal-binding</keyword>
<sequence length="627" mass="69180">MDDYMMGVISRALKITRSFERKFYSLLFFNVSLLSPYTTYRISTDVKVRSLKSKAAPFYSKSREETFSKAFPSSLFRVQVVLLGSKPRQTSPAIRAESKPSSPTSNHNLDLRSSLASVKILPGNKGEPKPRSRGLASADLICEPKLVYGEAGYVLEDVPHFADFIPSLPTYPNPLQDNQAYSVVKQYFVNKDDTVAHKIVVHKNNPRGTHFRRAGPRQKVYFQSNEVHACIVTCGGLCPGLNTVIRELVCGLSDMYGVTKIVGIEGGYKGFYARNTIPFTPKSVNDIHKRGGTILGTSRGGHDTSKIVDSILDRGINQVYIIGGDGTQKGASVIFEEIRRRGLKVSVVGIPKTIDNDIAVIDKSFGFDTAVEEAQRAINAAHVEAESVENGIGVVKLMGRYSGFIAMYATLASRDVDCCLIPESPFHLEGNGGLFSFIEKRLKENGHMVIVVAEGAGQELIAESMRCMDQKDASGNKLLLDIGLWLSQKIKDYFSGKRKNATINLKYIDPTYMIRAVPSNASDNVYCTLLAHSAIHGAMAGYTGFTVGPVNGRHAYIPFYRVTEKQNKVVITDRMWARLLSSTNQPSFLHQRDIEDSGEDDKASLEYFETDNGHFVGEVCDDVSSTL</sequence>
<evidence type="ECO:0000256" key="7">
    <source>
        <dbReference type="ARBA" id="ARBA00022723"/>
    </source>
</evidence>
<evidence type="ECO:0000313" key="16">
    <source>
        <dbReference type="EMBL" id="KAG0491848.1"/>
    </source>
</evidence>
<dbReference type="GO" id="GO:0046872">
    <property type="term" value="F:metal ion binding"/>
    <property type="evidence" value="ECO:0007669"/>
    <property type="project" value="UniProtKB-KW"/>
</dbReference>
<dbReference type="InterPro" id="IPR035966">
    <property type="entry name" value="PKF_sf"/>
</dbReference>
<dbReference type="Pfam" id="PF00365">
    <property type="entry name" value="PFK"/>
    <property type="match status" value="1"/>
</dbReference>
<feature type="binding site" evidence="14">
    <location>
        <begin position="299"/>
        <end position="300"/>
    </location>
    <ligand>
        <name>ATP</name>
        <dbReference type="ChEBI" id="CHEBI:30616"/>
    </ligand>
</feature>
<evidence type="ECO:0000256" key="2">
    <source>
        <dbReference type="ARBA" id="ARBA00002659"/>
    </source>
</evidence>
<dbReference type="SUPFAM" id="SSF53784">
    <property type="entry name" value="Phosphofructokinase"/>
    <property type="match status" value="1"/>
</dbReference>
<dbReference type="InterPro" id="IPR050929">
    <property type="entry name" value="PFKA"/>
</dbReference>
<dbReference type="GO" id="GO:0005829">
    <property type="term" value="C:cytosol"/>
    <property type="evidence" value="ECO:0007669"/>
    <property type="project" value="UniProtKB-ARBA"/>
</dbReference>
<evidence type="ECO:0000256" key="12">
    <source>
        <dbReference type="ARBA" id="ARBA00023152"/>
    </source>
</evidence>
<dbReference type="EMBL" id="JADCNM010000002">
    <property type="protein sequence ID" value="KAG0493907.1"/>
    <property type="molecule type" value="Genomic_DNA"/>
</dbReference>